<dbReference type="CDD" id="cd11065">
    <property type="entry name" value="CYP64-like"/>
    <property type="match status" value="1"/>
</dbReference>
<dbReference type="Pfam" id="PF00067">
    <property type="entry name" value="p450"/>
    <property type="match status" value="1"/>
</dbReference>
<dbReference type="InterPro" id="IPR036396">
    <property type="entry name" value="Cyt_P450_sf"/>
</dbReference>
<keyword evidence="4 9" id="KW-0349">Heme</keyword>
<evidence type="ECO:0000256" key="7">
    <source>
        <dbReference type="ARBA" id="ARBA00023004"/>
    </source>
</evidence>
<dbReference type="InterPro" id="IPR001128">
    <property type="entry name" value="Cyt_P450"/>
</dbReference>
<evidence type="ECO:0000256" key="1">
    <source>
        <dbReference type="ARBA" id="ARBA00001971"/>
    </source>
</evidence>
<gene>
    <name evidence="11" type="ORF">F5878DRAFT_528653</name>
</gene>
<dbReference type="EMBL" id="MU805987">
    <property type="protein sequence ID" value="KAJ3843018.1"/>
    <property type="molecule type" value="Genomic_DNA"/>
</dbReference>
<comment type="caution">
    <text evidence="11">The sequence shown here is derived from an EMBL/GenBank/DDBJ whole genome shotgun (WGS) entry which is preliminary data.</text>
</comment>
<evidence type="ECO:0000256" key="3">
    <source>
        <dbReference type="ARBA" id="ARBA00010617"/>
    </source>
</evidence>
<dbReference type="GO" id="GO:0016705">
    <property type="term" value="F:oxidoreductase activity, acting on paired donors, with incorporation or reduction of molecular oxygen"/>
    <property type="evidence" value="ECO:0007669"/>
    <property type="project" value="InterPro"/>
</dbReference>
<keyword evidence="6 10" id="KW-0560">Oxidoreductase</keyword>
<sequence>MHDIPLSCSLPVLLIFLYMTFRRLSSSRMKLPPGPRPVLFLGNALQIPSTSPQFTFTKWLEEYVFQQPMLVLNTLESARDLLHKRSSIYSDRPKFVLLDELMGWHNASTIVQYGPRFRRHRRFIQQTFNQVAINELRAIQEKQISYLLQDIIDKPEQTDDHLQRFSAGIIMKVTYGADVKSINDPLVQIAHRAELLTIESGTPSATLVDYIPALKYLPTWARKAALVKEAVDAMFNVPYEIVKSQMISGVVSPCMTSRLMATCSPAGVNSLSSEDEEDIKRVVGTMHAVFSQTQCVLSTFILAMVLHPQVFNKAQAEMNGVIAIDRLPNFEDRDSLPYLESVIKEVCRWNVPVPLGLPHRLMDDDVYRDYHIPKGTTVVSNYFSSEVQLPAILQNCSQPQLFRPERYLEDPHLLDPREVIFGFGRRRCPGRHFADRNVWLVAASLVCSTIIGKAKDDAGREITPEARFLDGFVRHPAEFPYSIKFRPEKMSALSNWNDALET</sequence>
<protein>
    <submittedName>
        <fullName evidence="11">Cytochrome P450</fullName>
    </submittedName>
</protein>
<dbReference type="InterPro" id="IPR050364">
    <property type="entry name" value="Cytochrome_P450_fung"/>
</dbReference>
<keyword evidence="7 9" id="KW-0408">Iron</keyword>
<evidence type="ECO:0000256" key="8">
    <source>
        <dbReference type="ARBA" id="ARBA00023033"/>
    </source>
</evidence>
<dbReference type="GO" id="GO:0005506">
    <property type="term" value="F:iron ion binding"/>
    <property type="evidence" value="ECO:0007669"/>
    <property type="project" value="InterPro"/>
</dbReference>
<keyword evidence="12" id="KW-1185">Reference proteome</keyword>
<feature type="binding site" description="axial binding residue" evidence="9">
    <location>
        <position position="428"/>
    </location>
    <ligand>
        <name>heme</name>
        <dbReference type="ChEBI" id="CHEBI:30413"/>
    </ligand>
    <ligandPart>
        <name>Fe</name>
        <dbReference type="ChEBI" id="CHEBI:18248"/>
    </ligandPart>
</feature>
<dbReference type="PANTHER" id="PTHR46300">
    <property type="entry name" value="P450, PUTATIVE (EUROFUNG)-RELATED-RELATED"/>
    <property type="match status" value="1"/>
</dbReference>
<dbReference type="Gene3D" id="1.10.630.10">
    <property type="entry name" value="Cytochrome P450"/>
    <property type="match status" value="1"/>
</dbReference>
<comment type="pathway">
    <text evidence="2">Secondary metabolite biosynthesis.</text>
</comment>
<dbReference type="AlphaFoldDB" id="A0AA38PHI5"/>
<evidence type="ECO:0000256" key="10">
    <source>
        <dbReference type="RuleBase" id="RU000461"/>
    </source>
</evidence>
<dbReference type="InterPro" id="IPR017972">
    <property type="entry name" value="Cyt_P450_CS"/>
</dbReference>
<evidence type="ECO:0000256" key="2">
    <source>
        <dbReference type="ARBA" id="ARBA00005179"/>
    </source>
</evidence>
<keyword evidence="5 9" id="KW-0479">Metal-binding</keyword>
<evidence type="ECO:0000256" key="4">
    <source>
        <dbReference type="ARBA" id="ARBA00022617"/>
    </source>
</evidence>
<dbReference type="Proteomes" id="UP001163846">
    <property type="component" value="Unassembled WGS sequence"/>
</dbReference>
<evidence type="ECO:0000256" key="9">
    <source>
        <dbReference type="PIRSR" id="PIRSR602401-1"/>
    </source>
</evidence>
<reference evidence="11" key="1">
    <citation type="submission" date="2022-08" db="EMBL/GenBank/DDBJ databases">
        <authorList>
            <consortium name="DOE Joint Genome Institute"/>
            <person name="Min B."/>
            <person name="Riley R."/>
            <person name="Sierra-Patev S."/>
            <person name="Naranjo-Ortiz M."/>
            <person name="Looney B."/>
            <person name="Konkel Z."/>
            <person name="Slot J.C."/>
            <person name="Sakamoto Y."/>
            <person name="Steenwyk J.L."/>
            <person name="Rokas A."/>
            <person name="Carro J."/>
            <person name="Camarero S."/>
            <person name="Ferreira P."/>
            <person name="Molpeceres G."/>
            <person name="Ruiz-Duenas F.J."/>
            <person name="Serrano A."/>
            <person name="Henrissat B."/>
            <person name="Drula E."/>
            <person name="Hughes K.W."/>
            <person name="Mata J.L."/>
            <person name="Ishikawa N.K."/>
            <person name="Vargas-Isla R."/>
            <person name="Ushijima S."/>
            <person name="Smith C.A."/>
            <person name="Ahrendt S."/>
            <person name="Andreopoulos W."/>
            <person name="He G."/>
            <person name="Labutti K."/>
            <person name="Lipzen A."/>
            <person name="Ng V."/>
            <person name="Sandor L."/>
            <person name="Barry K."/>
            <person name="Martinez A.T."/>
            <person name="Xiao Y."/>
            <person name="Gibbons J.G."/>
            <person name="Terashima K."/>
            <person name="Hibbett D.S."/>
            <person name="Grigoriev I.V."/>
        </authorList>
    </citation>
    <scope>NUCLEOTIDE SEQUENCE</scope>
    <source>
        <strain evidence="11">TFB9207</strain>
    </source>
</reference>
<dbReference type="PANTHER" id="PTHR46300:SF7">
    <property type="entry name" value="P450, PUTATIVE (EUROFUNG)-RELATED"/>
    <property type="match status" value="1"/>
</dbReference>
<organism evidence="11 12">
    <name type="scientific">Lentinula raphanica</name>
    <dbReference type="NCBI Taxonomy" id="153919"/>
    <lineage>
        <taxon>Eukaryota</taxon>
        <taxon>Fungi</taxon>
        <taxon>Dikarya</taxon>
        <taxon>Basidiomycota</taxon>
        <taxon>Agaricomycotina</taxon>
        <taxon>Agaricomycetes</taxon>
        <taxon>Agaricomycetidae</taxon>
        <taxon>Agaricales</taxon>
        <taxon>Marasmiineae</taxon>
        <taxon>Omphalotaceae</taxon>
        <taxon>Lentinula</taxon>
    </lineage>
</organism>
<dbReference type="PRINTS" id="PR00463">
    <property type="entry name" value="EP450I"/>
</dbReference>
<evidence type="ECO:0000313" key="12">
    <source>
        <dbReference type="Proteomes" id="UP001163846"/>
    </source>
</evidence>
<evidence type="ECO:0000313" key="11">
    <source>
        <dbReference type="EMBL" id="KAJ3843018.1"/>
    </source>
</evidence>
<dbReference type="PROSITE" id="PS00086">
    <property type="entry name" value="CYTOCHROME_P450"/>
    <property type="match status" value="1"/>
</dbReference>
<dbReference type="GO" id="GO:0004497">
    <property type="term" value="F:monooxygenase activity"/>
    <property type="evidence" value="ECO:0007669"/>
    <property type="project" value="UniProtKB-KW"/>
</dbReference>
<dbReference type="InterPro" id="IPR002401">
    <property type="entry name" value="Cyt_P450_E_grp-I"/>
</dbReference>
<evidence type="ECO:0000256" key="5">
    <source>
        <dbReference type="ARBA" id="ARBA00022723"/>
    </source>
</evidence>
<keyword evidence="8 10" id="KW-0503">Monooxygenase</keyword>
<dbReference type="GO" id="GO:0020037">
    <property type="term" value="F:heme binding"/>
    <property type="evidence" value="ECO:0007669"/>
    <property type="project" value="InterPro"/>
</dbReference>
<evidence type="ECO:0000256" key="6">
    <source>
        <dbReference type="ARBA" id="ARBA00023002"/>
    </source>
</evidence>
<comment type="cofactor">
    <cofactor evidence="1 9">
        <name>heme</name>
        <dbReference type="ChEBI" id="CHEBI:30413"/>
    </cofactor>
</comment>
<proteinExistence type="inferred from homology"/>
<comment type="similarity">
    <text evidence="3 10">Belongs to the cytochrome P450 family.</text>
</comment>
<dbReference type="SUPFAM" id="SSF48264">
    <property type="entry name" value="Cytochrome P450"/>
    <property type="match status" value="1"/>
</dbReference>
<name>A0AA38PHI5_9AGAR</name>
<accession>A0AA38PHI5</accession>